<dbReference type="AlphaFoldDB" id="A0A2S8FKF5"/>
<evidence type="ECO:0008006" key="4">
    <source>
        <dbReference type="Google" id="ProtNLM"/>
    </source>
</evidence>
<reference evidence="2 3" key="1">
    <citation type="submission" date="2018-02" db="EMBL/GenBank/DDBJ databases">
        <title>Comparative genomes isolates from brazilian mangrove.</title>
        <authorList>
            <person name="Araujo J.E."/>
            <person name="Taketani R.G."/>
            <person name="Silva M.C.P."/>
            <person name="Loureco M.V."/>
            <person name="Andreote F.D."/>
        </authorList>
    </citation>
    <scope>NUCLEOTIDE SEQUENCE [LARGE SCALE GENOMIC DNA]</scope>
    <source>
        <strain evidence="2 3">Hex-1 MGV</strain>
    </source>
</reference>
<gene>
    <name evidence="2" type="ORF">C5Y83_20845</name>
</gene>
<comment type="caution">
    <text evidence="2">The sequence shown here is derived from an EMBL/GenBank/DDBJ whole genome shotgun (WGS) entry which is preliminary data.</text>
</comment>
<dbReference type="SUPFAM" id="SSF50447">
    <property type="entry name" value="Translation proteins"/>
    <property type="match status" value="1"/>
</dbReference>
<dbReference type="Proteomes" id="UP000238322">
    <property type="component" value="Unassembled WGS sequence"/>
</dbReference>
<organism evidence="2 3">
    <name type="scientific">Blastopirellula marina</name>
    <dbReference type="NCBI Taxonomy" id="124"/>
    <lineage>
        <taxon>Bacteria</taxon>
        <taxon>Pseudomonadati</taxon>
        <taxon>Planctomycetota</taxon>
        <taxon>Planctomycetia</taxon>
        <taxon>Pirellulales</taxon>
        <taxon>Pirellulaceae</taxon>
        <taxon>Blastopirellula</taxon>
    </lineage>
</organism>
<dbReference type="InterPro" id="IPR009000">
    <property type="entry name" value="Transl_B-barrel_sf"/>
</dbReference>
<protein>
    <recommendedName>
        <fullName evidence="4">Translation elongation factor-like protein</fullName>
    </recommendedName>
</protein>
<name>A0A2S8FKF5_9BACT</name>
<feature type="region of interest" description="Disordered" evidence="1">
    <location>
        <begin position="70"/>
        <end position="92"/>
    </location>
</feature>
<evidence type="ECO:0000256" key="1">
    <source>
        <dbReference type="SAM" id="MobiDB-lite"/>
    </source>
</evidence>
<evidence type="ECO:0000313" key="3">
    <source>
        <dbReference type="Proteomes" id="UP000238322"/>
    </source>
</evidence>
<accession>A0A2S8FKF5</accession>
<dbReference type="RefSeq" id="WP_105331664.1">
    <property type="nucleotide sequence ID" value="NZ_PUHY01000012.1"/>
</dbReference>
<evidence type="ECO:0000313" key="2">
    <source>
        <dbReference type="EMBL" id="PQO32652.1"/>
    </source>
</evidence>
<proteinExistence type="predicted"/>
<sequence length="92" mass="9803">MQFTVEEVFYIQPPVDRVILVGTITDGTVRVGDKLVVHTSAGPVDVDVDNIESIQQGDLKQASKGQQVGLTLTGIRSDQPSKGDRVTPRGGA</sequence>
<dbReference type="EMBL" id="PUHY01000012">
    <property type="protein sequence ID" value="PQO32652.1"/>
    <property type="molecule type" value="Genomic_DNA"/>
</dbReference>
<feature type="compositionally biased region" description="Basic and acidic residues" evidence="1">
    <location>
        <begin position="79"/>
        <end position="92"/>
    </location>
</feature>
<dbReference type="Gene3D" id="2.40.30.10">
    <property type="entry name" value="Translation factors"/>
    <property type="match status" value="1"/>
</dbReference>